<accession>A0A7W7SYR8</accession>
<sequence length="274" mass="27386">MPTFPTPAPVTATLTTAGALVRVTASERTDTVVLVEPVDATSASDMKVAAKTKVGFSAGALTVETVKAGGRHGSVVIAVEVPVGSRLVLNTAWSDVHAEGPLGDCVLDVASGTVRLDRIGALRASLAAGEVAIGHVAGAVDIEGGSAGIGIDEVDGVVKYVGATGKVRIGHARSAVGFGGAQGAFEIGTAEGDVVATAGDCPIRIGRLTRGRAELLNASGGIEVGIAEGVTARVDAASTKGSVRDSLPTHAGPADVEVYARTRKNDIVVHRADA</sequence>
<dbReference type="RefSeq" id="WP_184666206.1">
    <property type="nucleotide sequence ID" value="NZ_BAABAI010000036.1"/>
</dbReference>
<comment type="caution">
    <text evidence="1">The sequence shown here is derived from an EMBL/GenBank/DDBJ whole genome shotgun (WGS) entry which is preliminary data.</text>
</comment>
<keyword evidence="2" id="KW-1185">Reference proteome</keyword>
<evidence type="ECO:0000313" key="1">
    <source>
        <dbReference type="EMBL" id="MBB4963427.1"/>
    </source>
</evidence>
<reference evidence="1 2" key="1">
    <citation type="submission" date="2020-08" db="EMBL/GenBank/DDBJ databases">
        <title>Sequencing the genomes of 1000 actinobacteria strains.</title>
        <authorList>
            <person name="Klenk H.-P."/>
        </authorList>
    </citation>
    <scope>NUCLEOTIDE SEQUENCE [LARGE SCALE GENOMIC DNA]</scope>
    <source>
        <strain evidence="1 2">DSM 45084</strain>
    </source>
</reference>
<evidence type="ECO:0000313" key="2">
    <source>
        <dbReference type="Proteomes" id="UP000542674"/>
    </source>
</evidence>
<organism evidence="1 2">
    <name type="scientific">Saccharothrix violaceirubra</name>
    <dbReference type="NCBI Taxonomy" id="413306"/>
    <lineage>
        <taxon>Bacteria</taxon>
        <taxon>Bacillati</taxon>
        <taxon>Actinomycetota</taxon>
        <taxon>Actinomycetes</taxon>
        <taxon>Pseudonocardiales</taxon>
        <taxon>Pseudonocardiaceae</taxon>
        <taxon>Saccharothrix</taxon>
    </lineage>
</organism>
<proteinExistence type="predicted"/>
<gene>
    <name evidence="1" type="ORF">F4559_000786</name>
</gene>
<dbReference type="Proteomes" id="UP000542674">
    <property type="component" value="Unassembled WGS sequence"/>
</dbReference>
<evidence type="ECO:0008006" key="3">
    <source>
        <dbReference type="Google" id="ProtNLM"/>
    </source>
</evidence>
<protein>
    <recommendedName>
        <fullName evidence="3">Adhesin</fullName>
    </recommendedName>
</protein>
<name>A0A7W7SYR8_9PSEU</name>
<dbReference type="AlphaFoldDB" id="A0A7W7SYR8"/>
<dbReference type="EMBL" id="JACHJS010000001">
    <property type="protein sequence ID" value="MBB4963427.1"/>
    <property type="molecule type" value="Genomic_DNA"/>
</dbReference>